<evidence type="ECO:0000313" key="2">
    <source>
        <dbReference type="WBParaSite" id="BXY_1145000.1"/>
    </source>
</evidence>
<protein>
    <submittedName>
        <fullName evidence="2">Inhibitor I9 domain-containing protein</fullName>
    </submittedName>
</protein>
<reference evidence="2" key="1">
    <citation type="submission" date="2016-11" db="UniProtKB">
        <authorList>
            <consortium name="WormBaseParasite"/>
        </authorList>
    </citation>
    <scope>IDENTIFICATION</scope>
</reference>
<dbReference type="AlphaFoldDB" id="A0A1I7SEJ1"/>
<evidence type="ECO:0000313" key="1">
    <source>
        <dbReference type="Proteomes" id="UP000095284"/>
    </source>
</evidence>
<organism evidence="1 2">
    <name type="scientific">Bursaphelenchus xylophilus</name>
    <name type="common">Pinewood nematode worm</name>
    <name type="synonym">Aphelenchoides xylophilus</name>
    <dbReference type="NCBI Taxonomy" id="6326"/>
    <lineage>
        <taxon>Eukaryota</taxon>
        <taxon>Metazoa</taxon>
        <taxon>Ecdysozoa</taxon>
        <taxon>Nematoda</taxon>
        <taxon>Chromadorea</taxon>
        <taxon>Rhabditida</taxon>
        <taxon>Tylenchina</taxon>
        <taxon>Tylenchomorpha</taxon>
        <taxon>Aphelenchoidea</taxon>
        <taxon>Aphelenchoididae</taxon>
        <taxon>Bursaphelenchus</taxon>
    </lineage>
</organism>
<accession>A0A1I7SEJ1</accession>
<proteinExistence type="predicted"/>
<name>A0A1I7SEJ1_BURXY</name>
<sequence>MKFLIPSILCPLAIASHLKLNAHPSFYNVFVFYLKPPFSPSYIEAACEKQDPDLKPGVIQSKHINRFIVGMSPLSLTLNQVAGRAKALGPRVEA</sequence>
<dbReference type="WBParaSite" id="BXY_1145000.1">
    <property type="protein sequence ID" value="BXY_1145000.1"/>
    <property type="gene ID" value="BXY_1145000"/>
</dbReference>
<dbReference type="Proteomes" id="UP000095284">
    <property type="component" value="Unplaced"/>
</dbReference>